<dbReference type="Proteomes" id="UP000521943">
    <property type="component" value="Unassembled WGS sequence"/>
</dbReference>
<name>A0A8H6IAW3_9AGAR</name>
<dbReference type="OrthoDB" id="4760524at2759"/>
<dbReference type="InterPro" id="IPR007111">
    <property type="entry name" value="NACHT_NTPase"/>
</dbReference>
<dbReference type="PROSITE" id="PS50837">
    <property type="entry name" value="NACHT"/>
    <property type="match status" value="1"/>
</dbReference>
<sequence length="783" mass="87058">MEAFDSAHDFSIAHMNTANTIYDQRTYVRAHPTSPVDALRLLQKARAVEATHTSKTAAYAPKCKPGSRAQVIQDLMDWVATASSLEEPAMTERVLWFQGPAGGGKTCIMRELASRCQTAGLLAATYFFSTRVPGLNIERPFVATIVHQLITTMPRLRPHVLQEIVNNDVIFEESLDTQVETLILRPLGMVPPRKMAIIIDGFDECQDPKERGHLLQILRTLAIPFTVVIASRPEFDIRTAFSSPDLKVATRFLRLQDYDGTTDILNFLCDGFHIIRETHPTKDSIPESWPAETIINTLVEKSSGSYVYPATVMKYIDNPRRHPITLLEEVLDVTPRPSKRNPLAELDALYAHILHPPDTDLSLMKDILHCTMSFAGADVTGKRPYELHHETVKINSSPTFLDKLLNLRPGTTNMTLCDLHSLLSVPDDSDWGSRITIHHKTLEDYLVSEERSGDMYQALATTRLSLASICAHHLERWLEFPEATNQHHYRSVASYSYSTMGRYLEQVIRTVDPGVVGLTLATLGVLWKYGIAYGDRYGDSGLVGTVPWFVGHCKAFYEQMDHHNPDGTPCFRCVVDRFREREGLNVVAFVQRHQKQEGEAWSSNKIREVFAKFDAEILRVPSPQVVSSGLGMNESLLGEGLQSKGDTTLENWQPLTPESASAPQLPSSPPSLPLATLFQTRPTPGSESVSPPPSLTSISFEPLFPPLSSSPPTGEYPADTVTSLNRSANITTTTVTSTAPESNSPFRWPGALSNPQSAAPGPSKRGGSMSRRKRFLDWVKKSF</sequence>
<dbReference type="AlphaFoldDB" id="A0A8H6IAW3"/>
<dbReference type="PANTHER" id="PTHR10039:SF5">
    <property type="entry name" value="NACHT DOMAIN-CONTAINING PROTEIN"/>
    <property type="match status" value="1"/>
</dbReference>
<evidence type="ECO:0000256" key="2">
    <source>
        <dbReference type="SAM" id="MobiDB-lite"/>
    </source>
</evidence>
<evidence type="ECO:0000313" key="5">
    <source>
        <dbReference type="Proteomes" id="UP000521943"/>
    </source>
</evidence>
<dbReference type="SUPFAM" id="SSF52540">
    <property type="entry name" value="P-loop containing nucleoside triphosphate hydrolases"/>
    <property type="match status" value="1"/>
</dbReference>
<keyword evidence="1" id="KW-0677">Repeat</keyword>
<dbReference type="EMBL" id="JACGCI010000012">
    <property type="protein sequence ID" value="KAF6760486.1"/>
    <property type="molecule type" value="Genomic_DNA"/>
</dbReference>
<protein>
    <recommendedName>
        <fullName evidence="3">NACHT domain-containing protein</fullName>
    </recommendedName>
</protein>
<evidence type="ECO:0000313" key="4">
    <source>
        <dbReference type="EMBL" id="KAF6760486.1"/>
    </source>
</evidence>
<feature type="compositionally biased region" description="Polar residues" evidence="2">
    <location>
        <begin position="644"/>
        <end position="658"/>
    </location>
</feature>
<feature type="region of interest" description="Disordered" evidence="2">
    <location>
        <begin position="637"/>
        <end position="719"/>
    </location>
</feature>
<gene>
    <name evidence="4" type="ORF">DFP72DRAFT_882319</name>
</gene>
<evidence type="ECO:0000259" key="3">
    <source>
        <dbReference type="PROSITE" id="PS50837"/>
    </source>
</evidence>
<comment type="caution">
    <text evidence="4">The sequence shown here is derived from an EMBL/GenBank/DDBJ whole genome shotgun (WGS) entry which is preliminary data.</text>
</comment>
<feature type="compositionally biased region" description="Polar residues" evidence="2">
    <location>
        <begin position="677"/>
        <end position="689"/>
    </location>
</feature>
<feature type="compositionally biased region" description="Low complexity" evidence="2">
    <location>
        <begin position="760"/>
        <end position="769"/>
    </location>
</feature>
<organism evidence="4 5">
    <name type="scientific">Ephemerocybe angulata</name>
    <dbReference type="NCBI Taxonomy" id="980116"/>
    <lineage>
        <taxon>Eukaryota</taxon>
        <taxon>Fungi</taxon>
        <taxon>Dikarya</taxon>
        <taxon>Basidiomycota</taxon>
        <taxon>Agaricomycotina</taxon>
        <taxon>Agaricomycetes</taxon>
        <taxon>Agaricomycetidae</taxon>
        <taxon>Agaricales</taxon>
        <taxon>Agaricineae</taxon>
        <taxon>Psathyrellaceae</taxon>
        <taxon>Ephemerocybe</taxon>
    </lineage>
</organism>
<feature type="domain" description="NACHT" evidence="3">
    <location>
        <begin position="93"/>
        <end position="233"/>
    </location>
</feature>
<keyword evidence="5" id="KW-1185">Reference proteome</keyword>
<dbReference type="Pfam" id="PF24883">
    <property type="entry name" value="NPHP3_N"/>
    <property type="match status" value="1"/>
</dbReference>
<accession>A0A8H6IAW3</accession>
<reference evidence="4 5" key="1">
    <citation type="submission" date="2020-07" db="EMBL/GenBank/DDBJ databases">
        <title>Comparative genomics of pyrophilous fungi reveals a link between fire events and developmental genes.</title>
        <authorList>
            <consortium name="DOE Joint Genome Institute"/>
            <person name="Steindorff A.S."/>
            <person name="Carver A."/>
            <person name="Calhoun S."/>
            <person name="Stillman K."/>
            <person name="Liu H."/>
            <person name="Lipzen A."/>
            <person name="Pangilinan J."/>
            <person name="Labutti K."/>
            <person name="Bruns T.D."/>
            <person name="Grigoriev I.V."/>
        </authorList>
    </citation>
    <scope>NUCLEOTIDE SEQUENCE [LARGE SCALE GENOMIC DNA]</scope>
    <source>
        <strain evidence="4 5">CBS 144469</strain>
    </source>
</reference>
<feature type="region of interest" description="Disordered" evidence="2">
    <location>
        <begin position="733"/>
        <end position="783"/>
    </location>
</feature>
<dbReference type="Gene3D" id="3.40.50.300">
    <property type="entry name" value="P-loop containing nucleotide triphosphate hydrolases"/>
    <property type="match status" value="1"/>
</dbReference>
<proteinExistence type="predicted"/>
<dbReference type="InterPro" id="IPR056884">
    <property type="entry name" value="NPHP3-like_N"/>
</dbReference>
<dbReference type="PANTHER" id="PTHR10039">
    <property type="entry name" value="AMELOGENIN"/>
    <property type="match status" value="1"/>
</dbReference>
<evidence type="ECO:0000256" key="1">
    <source>
        <dbReference type="ARBA" id="ARBA00022737"/>
    </source>
</evidence>
<dbReference type="InterPro" id="IPR027417">
    <property type="entry name" value="P-loop_NTPase"/>
</dbReference>